<keyword evidence="1" id="KW-1133">Transmembrane helix</keyword>
<feature type="transmembrane region" description="Helical" evidence="1">
    <location>
        <begin position="47"/>
        <end position="67"/>
    </location>
</feature>
<sequence>MIEKITRNIGAIILIVVLIAIFAPIIFTLPGFECFNKTTTGQIGDTIGGTTAPFWGFLSVILLYLTFKEQRVFNHEQSNFNRSQQIANDCDLLMKIRDNISNLCNNLEVNILNLNPQKNIQLKGASHIEDLRNTTHKDNHINEDEFDKLYKNVIEIAELCLLYYNIVLQSSLEKELKEAFIQPISIQKESINRLFYLYLQKNINIIKTTASIEDDLFERYKKTNERFIERFKNAELALQNIQ</sequence>
<evidence type="ECO:0008006" key="3">
    <source>
        <dbReference type="Google" id="ProtNLM"/>
    </source>
</evidence>
<feature type="transmembrane region" description="Helical" evidence="1">
    <location>
        <begin position="9"/>
        <end position="27"/>
    </location>
</feature>
<dbReference type="EMBL" id="CACRSZ010000070">
    <property type="protein sequence ID" value="VYT43287.1"/>
    <property type="molecule type" value="Genomic_DNA"/>
</dbReference>
<protein>
    <recommendedName>
        <fullName evidence="3">Phage abortive infection protein</fullName>
    </recommendedName>
</protein>
<dbReference type="AlphaFoldDB" id="A0A6N2WMP8"/>
<evidence type="ECO:0000256" key="1">
    <source>
        <dbReference type="SAM" id="Phobius"/>
    </source>
</evidence>
<gene>
    <name evidence="2" type="ORF">BFLFYP10_03252</name>
</gene>
<keyword evidence="1" id="KW-0472">Membrane</keyword>
<keyword evidence="1" id="KW-0812">Transmembrane</keyword>
<organism evidence="2">
    <name type="scientific">Bacteroides faecis</name>
    <dbReference type="NCBI Taxonomy" id="674529"/>
    <lineage>
        <taxon>Bacteria</taxon>
        <taxon>Pseudomonadati</taxon>
        <taxon>Bacteroidota</taxon>
        <taxon>Bacteroidia</taxon>
        <taxon>Bacteroidales</taxon>
        <taxon>Bacteroidaceae</taxon>
        <taxon>Bacteroides</taxon>
    </lineage>
</organism>
<evidence type="ECO:0000313" key="2">
    <source>
        <dbReference type="EMBL" id="VYT43287.1"/>
    </source>
</evidence>
<proteinExistence type="predicted"/>
<reference evidence="2" key="1">
    <citation type="submission" date="2019-11" db="EMBL/GenBank/DDBJ databases">
        <authorList>
            <person name="Feng L."/>
        </authorList>
    </citation>
    <scope>NUCLEOTIDE SEQUENCE</scope>
    <source>
        <strain evidence="2">BfaecisLFYP10</strain>
    </source>
</reference>
<name>A0A6N2WMP8_9BACE</name>
<accession>A0A6N2WMP8</accession>
<dbReference type="RefSeq" id="WP_022302142.1">
    <property type="nucleotide sequence ID" value="NZ_CACRSZ010000070.1"/>
</dbReference>